<organism evidence="1 2">
    <name type="scientific">Hyalomma asiaticum</name>
    <name type="common">Tick</name>
    <dbReference type="NCBI Taxonomy" id="266040"/>
    <lineage>
        <taxon>Eukaryota</taxon>
        <taxon>Metazoa</taxon>
        <taxon>Ecdysozoa</taxon>
        <taxon>Arthropoda</taxon>
        <taxon>Chelicerata</taxon>
        <taxon>Arachnida</taxon>
        <taxon>Acari</taxon>
        <taxon>Parasitiformes</taxon>
        <taxon>Ixodida</taxon>
        <taxon>Ixodoidea</taxon>
        <taxon>Ixodidae</taxon>
        <taxon>Hyalomminae</taxon>
        <taxon>Hyalomma</taxon>
    </lineage>
</organism>
<evidence type="ECO:0000313" key="1">
    <source>
        <dbReference type="EMBL" id="KAH6924384.1"/>
    </source>
</evidence>
<dbReference type="Proteomes" id="UP000821845">
    <property type="component" value="Chromosome 8"/>
</dbReference>
<accession>A0ACB7RV31</accession>
<sequence>MNRFGYNHKAFKEHVETIFKQAEKILHELQPPGFIVLAGLQCYQSSHGPCSFRCIYPGRLVYILSKKDGRPCNNTNPAMRCKKGECV</sequence>
<dbReference type="EMBL" id="CM023488">
    <property type="protein sequence ID" value="KAH6924384.1"/>
    <property type="molecule type" value="Genomic_DNA"/>
</dbReference>
<comment type="caution">
    <text evidence="1">The sequence shown here is derived from an EMBL/GenBank/DDBJ whole genome shotgun (WGS) entry which is preliminary data.</text>
</comment>
<protein>
    <submittedName>
        <fullName evidence="1">Uncharacterized protein</fullName>
    </submittedName>
</protein>
<evidence type="ECO:0000313" key="2">
    <source>
        <dbReference type="Proteomes" id="UP000821845"/>
    </source>
</evidence>
<name>A0ACB7RV31_HYAAI</name>
<keyword evidence="2" id="KW-1185">Reference proteome</keyword>
<proteinExistence type="predicted"/>
<gene>
    <name evidence="1" type="ORF">HPB50_016468</name>
</gene>
<reference evidence="1" key="1">
    <citation type="submission" date="2020-05" db="EMBL/GenBank/DDBJ databases">
        <title>Large-scale comparative analyses of tick genomes elucidate their genetic diversity and vector capacities.</title>
        <authorList>
            <person name="Jia N."/>
            <person name="Wang J."/>
            <person name="Shi W."/>
            <person name="Du L."/>
            <person name="Sun Y."/>
            <person name="Zhan W."/>
            <person name="Jiang J."/>
            <person name="Wang Q."/>
            <person name="Zhang B."/>
            <person name="Ji P."/>
            <person name="Sakyi L.B."/>
            <person name="Cui X."/>
            <person name="Yuan T."/>
            <person name="Jiang B."/>
            <person name="Yang W."/>
            <person name="Lam T.T.-Y."/>
            <person name="Chang Q."/>
            <person name="Ding S."/>
            <person name="Wang X."/>
            <person name="Zhu J."/>
            <person name="Ruan X."/>
            <person name="Zhao L."/>
            <person name="Wei J."/>
            <person name="Que T."/>
            <person name="Du C."/>
            <person name="Cheng J."/>
            <person name="Dai P."/>
            <person name="Han X."/>
            <person name="Huang E."/>
            <person name="Gao Y."/>
            <person name="Liu J."/>
            <person name="Shao H."/>
            <person name="Ye R."/>
            <person name="Li L."/>
            <person name="Wei W."/>
            <person name="Wang X."/>
            <person name="Wang C."/>
            <person name="Yang T."/>
            <person name="Huo Q."/>
            <person name="Li W."/>
            <person name="Guo W."/>
            <person name="Chen H."/>
            <person name="Zhou L."/>
            <person name="Ni X."/>
            <person name="Tian J."/>
            <person name="Zhou Y."/>
            <person name="Sheng Y."/>
            <person name="Liu T."/>
            <person name="Pan Y."/>
            <person name="Xia L."/>
            <person name="Li J."/>
            <person name="Zhao F."/>
            <person name="Cao W."/>
        </authorList>
    </citation>
    <scope>NUCLEOTIDE SEQUENCE</scope>
    <source>
        <strain evidence="1">Hyas-2018</strain>
    </source>
</reference>